<keyword evidence="3 5" id="KW-1133">Transmembrane helix</keyword>
<organism evidence="7 8">
    <name type="scientific">Aspergillus ellipticus CBS 707.79</name>
    <dbReference type="NCBI Taxonomy" id="1448320"/>
    <lineage>
        <taxon>Eukaryota</taxon>
        <taxon>Fungi</taxon>
        <taxon>Dikarya</taxon>
        <taxon>Ascomycota</taxon>
        <taxon>Pezizomycotina</taxon>
        <taxon>Eurotiomycetes</taxon>
        <taxon>Eurotiomycetidae</taxon>
        <taxon>Eurotiales</taxon>
        <taxon>Aspergillaceae</taxon>
        <taxon>Aspergillus</taxon>
        <taxon>Aspergillus subgen. Circumdati</taxon>
    </lineage>
</organism>
<dbReference type="OrthoDB" id="6770063at2759"/>
<evidence type="ECO:0000313" key="8">
    <source>
        <dbReference type="Proteomes" id="UP000247810"/>
    </source>
</evidence>
<dbReference type="InterPro" id="IPR036259">
    <property type="entry name" value="MFS_trans_sf"/>
</dbReference>
<feature type="domain" description="Major facilitator superfamily (MFS) profile" evidence="6">
    <location>
        <begin position="1"/>
        <end position="430"/>
    </location>
</feature>
<gene>
    <name evidence="7" type="ORF">BO71DRAFT_319501</name>
</gene>
<keyword evidence="8" id="KW-1185">Reference proteome</keyword>
<sequence length="430" mass="46906">GCFLASLDESLMSTTYSTIASQFQRLTEGAWLLVAYNFGYCVSLPVYGLVSDIYNKKNVLLGAYIVFTIGSLACGASTSLVQLSLARVVAGIGGAGMVILVSIIVSDLMPPDDVAVYRSYENMIYITGRSLGAPLGGLLIETIGWRWSFIGQVPLAIACTVCVSRLLPNLKKKTLCRDSPETIYDLDFPGIITFSITILLLLFLLHDMGIPEPEWIIVPALTLPFLFSVFLLIEIYWAQRPLIPVDLMCKPLGAYCLVQFLLFTGRNALISSLVPYFIRVENTTNLIASLSFVLTSLGVSAGGLLSGYIIKRTHHYKTLTLTALSLSILIYLTIYIQWQNGCSLPETISIFISGLTMGIVFSTQFIGMSASSPPTRLSACIGTFCLSQQLGFIVGPAAGLSLIQRVFGSRLRDGLLEWPGKQEVSIILWI</sequence>
<feature type="transmembrane region" description="Helical" evidence="5">
    <location>
        <begin position="147"/>
        <end position="167"/>
    </location>
</feature>
<evidence type="ECO:0000256" key="5">
    <source>
        <dbReference type="SAM" id="Phobius"/>
    </source>
</evidence>
<feature type="transmembrane region" description="Helical" evidence="5">
    <location>
        <begin position="284"/>
        <end position="306"/>
    </location>
</feature>
<dbReference type="PANTHER" id="PTHR23501:SF33">
    <property type="entry name" value="MAJOR FACILITATOR SUPERFAMILY (MFS) PROFILE DOMAIN-CONTAINING PROTEIN"/>
    <property type="match status" value="1"/>
</dbReference>
<reference evidence="7 8" key="1">
    <citation type="submission" date="2018-02" db="EMBL/GenBank/DDBJ databases">
        <title>The genomes of Aspergillus section Nigri reveals drivers in fungal speciation.</title>
        <authorList>
            <consortium name="DOE Joint Genome Institute"/>
            <person name="Vesth T.C."/>
            <person name="Nybo J."/>
            <person name="Theobald S."/>
            <person name="Brandl J."/>
            <person name="Frisvad J.C."/>
            <person name="Nielsen K.F."/>
            <person name="Lyhne E.K."/>
            <person name="Kogle M.E."/>
            <person name="Kuo A."/>
            <person name="Riley R."/>
            <person name="Clum A."/>
            <person name="Nolan M."/>
            <person name="Lipzen A."/>
            <person name="Salamov A."/>
            <person name="Henrissat B."/>
            <person name="Wiebenga A."/>
            <person name="De vries R.P."/>
            <person name="Grigoriev I.V."/>
            <person name="Mortensen U.H."/>
            <person name="Andersen M.R."/>
            <person name="Baker S.E."/>
        </authorList>
    </citation>
    <scope>NUCLEOTIDE SEQUENCE [LARGE SCALE GENOMIC DNA]</scope>
    <source>
        <strain evidence="7 8">CBS 707.79</strain>
    </source>
</reference>
<comment type="subcellular location">
    <subcellularLocation>
        <location evidence="1">Membrane</location>
        <topology evidence="1">Multi-pass membrane protein</topology>
    </subcellularLocation>
</comment>
<evidence type="ECO:0000256" key="4">
    <source>
        <dbReference type="ARBA" id="ARBA00023136"/>
    </source>
</evidence>
<dbReference type="PROSITE" id="PS50850">
    <property type="entry name" value="MFS"/>
    <property type="match status" value="1"/>
</dbReference>
<dbReference type="InterPro" id="IPR011701">
    <property type="entry name" value="MFS"/>
</dbReference>
<dbReference type="VEuPathDB" id="FungiDB:BO71DRAFT_319501"/>
<dbReference type="GO" id="GO:0000329">
    <property type="term" value="C:fungal-type vacuole membrane"/>
    <property type="evidence" value="ECO:0007669"/>
    <property type="project" value="TreeGrafter"/>
</dbReference>
<dbReference type="Proteomes" id="UP000247810">
    <property type="component" value="Unassembled WGS sequence"/>
</dbReference>
<dbReference type="GO" id="GO:0015174">
    <property type="term" value="F:basic amino acid transmembrane transporter activity"/>
    <property type="evidence" value="ECO:0007669"/>
    <property type="project" value="TreeGrafter"/>
</dbReference>
<dbReference type="AlphaFoldDB" id="A0A319E8S1"/>
<feature type="transmembrane region" description="Helical" evidence="5">
    <location>
        <begin position="30"/>
        <end position="49"/>
    </location>
</feature>
<dbReference type="PANTHER" id="PTHR23501">
    <property type="entry name" value="MAJOR FACILITATOR SUPERFAMILY"/>
    <property type="match status" value="1"/>
</dbReference>
<feature type="transmembrane region" description="Helical" evidence="5">
    <location>
        <begin position="88"/>
        <end position="109"/>
    </location>
</feature>
<evidence type="ECO:0000259" key="6">
    <source>
        <dbReference type="PROSITE" id="PS50850"/>
    </source>
</evidence>
<dbReference type="Pfam" id="PF07690">
    <property type="entry name" value="MFS_1"/>
    <property type="match status" value="1"/>
</dbReference>
<feature type="non-terminal residue" evidence="7">
    <location>
        <position position="1"/>
    </location>
</feature>
<evidence type="ECO:0000256" key="1">
    <source>
        <dbReference type="ARBA" id="ARBA00004141"/>
    </source>
</evidence>
<keyword evidence="4 5" id="KW-0472">Membrane</keyword>
<dbReference type="Gene3D" id="1.20.1250.20">
    <property type="entry name" value="MFS general substrate transporter like domains"/>
    <property type="match status" value="1"/>
</dbReference>
<dbReference type="Gene3D" id="1.20.1720.10">
    <property type="entry name" value="Multidrug resistance protein D"/>
    <property type="match status" value="1"/>
</dbReference>
<feature type="transmembrane region" description="Helical" evidence="5">
    <location>
        <begin position="254"/>
        <end position="278"/>
    </location>
</feature>
<accession>A0A319E8S1</accession>
<keyword evidence="2 5" id="KW-0812">Transmembrane</keyword>
<feature type="transmembrane region" description="Helical" evidence="5">
    <location>
        <begin position="318"/>
        <end position="336"/>
    </location>
</feature>
<evidence type="ECO:0000256" key="2">
    <source>
        <dbReference type="ARBA" id="ARBA00022692"/>
    </source>
</evidence>
<protein>
    <submittedName>
        <fullName evidence="7">Putative transporter</fullName>
    </submittedName>
</protein>
<dbReference type="SUPFAM" id="SSF103473">
    <property type="entry name" value="MFS general substrate transporter"/>
    <property type="match status" value="1"/>
</dbReference>
<name>A0A319E8S1_9EURO</name>
<feature type="transmembrane region" description="Helical" evidence="5">
    <location>
        <begin position="61"/>
        <end position="81"/>
    </location>
</feature>
<dbReference type="EMBL" id="KZ825829">
    <property type="protein sequence ID" value="PYH97108.1"/>
    <property type="molecule type" value="Genomic_DNA"/>
</dbReference>
<feature type="transmembrane region" description="Helical" evidence="5">
    <location>
        <begin position="348"/>
        <end position="367"/>
    </location>
</feature>
<dbReference type="InterPro" id="IPR020846">
    <property type="entry name" value="MFS_dom"/>
</dbReference>
<proteinExistence type="predicted"/>
<evidence type="ECO:0000256" key="3">
    <source>
        <dbReference type="ARBA" id="ARBA00022989"/>
    </source>
</evidence>
<feature type="transmembrane region" description="Helical" evidence="5">
    <location>
        <begin position="188"/>
        <end position="209"/>
    </location>
</feature>
<evidence type="ECO:0000313" key="7">
    <source>
        <dbReference type="EMBL" id="PYH97108.1"/>
    </source>
</evidence>
<feature type="transmembrane region" description="Helical" evidence="5">
    <location>
        <begin position="215"/>
        <end position="233"/>
    </location>
</feature>